<evidence type="ECO:0000313" key="4">
    <source>
        <dbReference type="Proteomes" id="UP000095350"/>
    </source>
</evidence>
<dbReference type="InterPro" id="IPR003777">
    <property type="entry name" value="XdhC_CoxI"/>
</dbReference>
<organism evidence="3 4">
    <name type="scientific">Roseburia intestinalis</name>
    <dbReference type="NCBI Taxonomy" id="166486"/>
    <lineage>
        <taxon>Bacteria</taxon>
        <taxon>Bacillati</taxon>
        <taxon>Bacillota</taxon>
        <taxon>Clostridia</taxon>
        <taxon>Lachnospirales</taxon>
        <taxon>Lachnospiraceae</taxon>
        <taxon>Roseburia</taxon>
    </lineage>
</organism>
<dbReference type="Gene3D" id="3.40.50.720">
    <property type="entry name" value="NAD(P)-binding Rossmann-like Domain"/>
    <property type="match status" value="1"/>
</dbReference>
<dbReference type="PaxDb" id="166486-ERS852572_00563"/>
<dbReference type="AlphaFoldDB" id="A0A173RS87"/>
<reference evidence="3 4" key="1">
    <citation type="submission" date="2015-09" db="EMBL/GenBank/DDBJ databases">
        <authorList>
            <consortium name="Pathogen Informatics"/>
        </authorList>
    </citation>
    <scope>NUCLEOTIDE SEQUENCE [LARGE SCALE GENOMIC DNA]</scope>
    <source>
        <strain evidence="3 4">2789STDY5834960</strain>
    </source>
</reference>
<proteinExistence type="predicted"/>
<evidence type="ECO:0000259" key="2">
    <source>
        <dbReference type="Pfam" id="PF13478"/>
    </source>
</evidence>
<gene>
    <name evidence="3" type="ORF">ERS852572_00563</name>
</gene>
<dbReference type="STRING" id="166486.ERS852572_00563"/>
<sequence>MKEIVETLKKRISENKNSMLVTVVAGRGSIPRKAGAYMVVGEDGRVTGTIGGGNLEYQATLMGQKLLTEKKNYLHEYNLGQEKSAELGMACGGNATVLFYFVDAREDAAWIRQMEEAEEKKEAFWILMPLEEGKIKILPEFQTFAHQSVTEIDGARFYAEQFSYDGKVYIFGGGHLAQELVPVLSHLGFRCIVSDDREEFTKPELFPGAEEIRLIDFGKLEETFTIYPEDYIVVVTRGHLCDTDAERFGLKTPAGYIGVVGSRKKTKFVTDKLLAEGFTEEQLARVTAPIGIEIGSETPAEIAISIAAQLIEVRSKKR</sequence>
<evidence type="ECO:0000259" key="1">
    <source>
        <dbReference type="Pfam" id="PF02625"/>
    </source>
</evidence>
<dbReference type="Proteomes" id="UP000095350">
    <property type="component" value="Unassembled WGS sequence"/>
</dbReference>
<dbReference type="PANTHER" id="PTHR30388">
    <property type="entry name" value="ALDEHYDE OXIDOREDUCTASE MOLYBDENUM COFACTOR ASSEMBLY PROTEIN"/>
    <property type="match status" value="1"/>
</dbReference>
<dbReference type="InterPro" id="IPR027051">
    <property type="entry name" value="XdhC_Rossmann_dom"/>
</dbReference>
<dbReference type="PANTHER" id="PTHR30388:SF6">
    <property type="entry name" value="XANTHINE DEHYDROGENASE SUBUNIT A-RELATED"/>
    <property type="match status" value="1"/>
</dbReference>
<dbReference type="Pfam" id="PF13478">
    <property type="entry name" value="XdhC_C"/>
    <property type="match status" value="1"/>
</dbReference>
<feature type="domain" description="XdhC Rossmann" evidence="2">
    <location>
        <begin position="168"/>
        <end position="310"/>
    </location>
</feature>
<dbReference type="EMBL" id="CYXZ01000004">
    <property type="protein sequence ID" value="CUM80850.1"/>
    <property type="molecule type" value="Genomic_DNA"/>
</dbReference>
<name>A0A173RS87_9FIRM</name>
<dbReference type="RefSeq" id="WP_022112448.1">
    <property type="nucleotide sequence ID" value="NZ_CABIYH010000004.1"/>
</dbReference>
<dbReference type="InterPro" id="IPR052698">
    <property type="entry name" value="MoCofactor_Util/Proc"/>
</dbReference>
<accession>A0A173RS87</accession>
<dbReference type="OrthoDB" id="9773039at2"/>
<dbReference type="Pfam" id="PF02625">
    <property type="entry name" value="XdhC_CoxI"/>
    <property type="match status" value="1"/>
</dbReference>
<protein>
    <submittedName>
        <fullName evidence="3">Xanthine dehydrogenase accessory protein XdhC</fullName>
    </submittedName>
</protein>
<evidence type="ECO:0000313" key="3">
    <source>
        <dbReference type="EMBL" id="CUM80850.1"/>
    </source>
</evidence>
<feature type="domain" description="XdhC- CoxI" evidence="1">
    <location>
        <begin position="15"/>
        <end position="77"/>
    </location>
</feature>